<feature type="transmembrane region" description="Helical" evidence="8">
    <location>
        <begin position="347"/>
        <end position="368"/>
    </location>
</feature>
<dbReference type="InterPro" id="IPR020846">
    <property type="entry name" value="MFS_dom"/>
</dbReference>
<feature type="transmembrane region" description="Helical" evidence="8">
    <location>
        <begin position="61"/>
        <end position="80"/>
    </location>
</feature>
<evidence type="ECO:0000256" key="2">
    <source>
        <dbReference type="ARBA" id="ARBA00010992"/>
    </source>
</evidence>
<dbReference type="Pfam" id="PF00083">
    <property type="entry name" value="Sugar_tr"/>
    <property type="match status" value="1"/>
</dbReference>
<keyword evidence="3 7" id="KW-0813">Transport</keyword>
<protein>
    <recommendedName>
        <fullName evidence="10">Major facilitator superfamily (MFS) profile domain-containing protein</fullName>
    </recommendedName>
</protein>
<keyword evidence="5 8" id="KW-1133">Transmembrane helix</keyword>
<sequence>MRLPAGHIICAAIGFGLLGAAKGLDEGLIAITVNLPSFVHEYDLHASDLSAAAKANRLSNITSMVHLGSLPAAVLAFLFSDWIGPLWTMRQLCLLWIIGAVIVITSAGESGQLIAGRFIMGLGIGQAGIIGPIYLAEVAPTAWRGLLVGIYASSEYIGIVIGYFAGYGASLHLSNDSDRQWIIPQSCQIMLSGVLLLFSLGCVESPRYLCKTHRTDQAARALGRLRRLPSDSPSIMDELQVIQKQVAADKTNEGRWPLLEPWKLLFGQAANRSRLLFLISAQLLSQWSGTNAITTYAPKFFSLLGVTGTSEKLLKTAIFGAVKLAAALICAFFFIDQIGRKRSLMAGITLQLLALLYVAIYLTVTSSLGSDAHSEDVHRAAIAAIASIYVTGIGYAFGWNSVQYLINAEMLPSSVRTLGTSILMCIHYANRFALTKVLINQAVPTMMLADALQPKGTFWFFFVVAFLGFLWGMFLLPETSRKNLEETSEMIR</sequence>
<dbReference type="EMBL" id="KV907493">
    <property type="protein sequence ID" value="OOG00299.1"/>
    <property type="molecule type" value="Genomic_DNA"/>
</dbReference>
<keyword evidence="9" id="KW-0732">Signal</keyword>
<dbReference type="InterPro" id="IPR050360">
    <property type="entry name" value="MFS_Sugar_Transporters"/>
</dbReference>
<keyword evidence="12" id="KW-1185">Reference proteome</keyword>
<dbReference type="InterPro" id="IPR036259">
    <property type="entry name" value="MFS_trans_sf"/>
</dbReference>
<dbReference type="OMA" id="MQICSRR"/>
<evidence type="ECO:0000256" key="8">
    <source>
        <dbReference type="SAM" id="Phobius"/>
    </source>
</evidence>
<evidence type="ECO:0000256" key="4">
    <source>
        <dbReference type="ARBA" id="ARBA00022692"/>
    </source>
</evidence>
<dbReference type="PANTHER" id="PTHR48022:SF8">
    <property type="entry name" value="MAJOR FACILITATOR SUPERFAMILY (MFS) PROFILE DOMAIN-CONTAINING PROTEIN-RELATED"/>
    <property type="match status" value="1"/>
</dbReference>
<evidence type="ECO:0000313" key="12">
    <source>
        <dbReference type="Proteomes" id="UP000188318"/>
    </source>
</evidence>
<comment type="similarity">
    <text evidence="2 7">Belongs to the major facilitator superfamily. Sugar transporter (TC 2.A.1.1) family.</text>
</comment>
<evidence type="ECO:0000256" key="9">
    <source>
        <dbReference type="SAM" id="SignalP"/>
    </source>
</evidence>
<proteinExistence type="inferred from homology"/>
<dbReference type="PANTHER" id="PTHR48022">
    <property type="entry name" value="PLASTIDIC GLUCOSE TRANSPORTER 4"/>
    <property type="match status" value="1"/>
</dbReference>
<feature type="chain" id="PRO_5012797201" description="Major facilitator superfamily (MFS) profile domain-containing protein" evidence="9">
    <location>
        <begin position="24"/>
        <end position="492"/>
    </location>
</feature>
<feature type="transmembrane region" description="Helical" evidence="8">
    <location>
        <begin position="114"/>
        <end position="136"/>
    </location>
</feature>
<keyword evidence="4 8" id="KW-0812">Transmembrane</keyword>
<keyword evidence="6 8" id="KW-0472">Membrane</keyword>
<dbReference type="PROSITE" id="PS00216">
    <property type="entry name" value="SUGAR_TRANSPORT_1"/>
    <property type="match status" value="1"/>
</dbReference>
<feature type="transmembrane region" description="Helical" evidence="8">
    <location>
        <begin position="317"/>
        <end position="335"/>
    </location>
</feature>
<dbReference type="NCBIfam" id="TIGR00879">
    <property type="entry name" value="SP"/>
    <property type="match status" value="1"/>
</dbReference>
<evidence type="ECO:0000256" key="6">
    <source>
        <dbReference type="ARBA" id="ARBA00023136"/>
    </source>
</evidence>
<evidence type="ECO:0000256" key="3">
    <source>
        <dbReference type="ARBA" id="ARBA00022448"/>
    </source>
</evidence>
<feature type="signal peptide" evidence="9">
    <location>
        <begin position="1"/>
        <end position="23"/>
    </location>
</feature>
<evidence type="ECO:0000256" key="1">
    <source>
        <dbReference type="ARBA" id="ARBA00004141"/>
    </source>
</evidence>
<organism evidence="11 12">
    <name type="scientific">Aspergillus carbonarius (strain ITEM 5010)</name>
    <dbReference type="NCBI Taxonomy" id="602072"/>
    <lineage>
        <taxon>Eukaryota</taxon>
        <taxon>Fungi</taxon>
        <taxon>Dikarya</taxon>
        <taxon>Ascomycota</taxon>
        <taxon>Pezizomycotina</taxon>
        <taxon>Eurotiomycetes</taxon>
        <taxon>Eurotiomycetidae</taxon>
        <taxon>Eurotiales</taxon>
        <taxon>Aspergillaceae</taxon>
        <taxon>Aspergillus</taxon>
        <taxon>Aspergillus subgen. Circumdati</taxon>
    </lineage>
</organism>
<comment type="subcellular location">
    <subcellularLocation>
        <location evidence="1">Membrane</location>
        <topology evidence="1">Multi-pass membrane protein</topology>
    </subcellularLocation>
</comment>
<dbReference type="Proteomes" id="UP000188318">
    <property type="component" value="Unassembled WGS sequence"/>
</dbReference>
<gene>
    <name evidence="11" type="ORF">ASPCADRAFT_158212</name>
</gene>
<dbReference type="PRINTS" id="PR00171">
    <property type="entry name" value="SUGRTRNSPORT"/>
</dbReference>
<evidence type="ECO:0000256" key="5">
    <source>
        <dbReference type="ARBA" id="ARBA00022989"/>
    </source>
</evidence>
<dbReference type="PROSITE" id="PS50850">
    <property type="entry name" value="MFS"/>
    <property type="match status" value="1"/>
</dbReference>
<dbReference type="InterPro" id="IPR005829">
    <property type="entry name" value="Sugar_transporter_CS"/>
</dbReference>
<dbReference type="GO" id="GO:0016020">
    <property type="term" value="C:membrane"/>
    <property type="evidence" value="ECO:0007669"/>
    <property type="project" value="UniProtKB-SubCell"/>
</dbReference>
<feature type="transmembrane region" description="Helical" evidence="8">
    <location>
        <begin position="380"/>
        <end position="398"/>
    </location>
</feature>
<feature type="transmembrane region" description="Helical" evidence="8">
    <location>
        <begin position="148"/>
        <end position="169"/>
    </location>
</feature>
<evidence type="ECO:0000259" key="10">
    <source>
        <dbReference type="PROSITE" id="PS50850"/>
    </source>
</evidence>
<dbReference type="InterPro" id="IPR003663">
    <property type="entry name" value="Sugar/inositol_transpt"/>
</dbReference>
<feature type="transmembrane region" description="Helical" evidence="8">
    <location>
        <begin position="456"/>
        <end position="476"/>
    </location>
</feature>
<dbReference type="InterPro" id="IPR005828">
    <property type="entry name" value="MFS_sugar_transport-like"/>
</dbReference>
<reference evidence="12" key="1">
    <citation type="journal article" date="2017" name="Genome Biol.">
        <title>Comparative genomics reveals high biological diversity and specific adaptations in the industrially and medically important fungal genus Aspergillus.</title>
        <authorList>
            <person name="de Vries R.P."/>
            <person name="Riley R."/>
            <person name="Wiebenga A."/>
            <person name="Aguilar-Osorio G."/>
            <person name="Amillis S."/>
            <person name="Uchima C.A."/>
            <person name="Anderluh G."/>
            <person name="Asadollahi M."/>
            <person name="Askin M."/>
            <person name="Barry K."/>
            <person name="Battaglia E."/>
            <person name="Bayram O."/>
            <person name="Benocci T."/>
            <person name="Braus-Stromeyer S.A."/>
            <person name="Caldana C."/>
            <person name="Canovas D."/>
            <person name="Cerqueira G.C."/>
            <person name="Chen F."/>
            <person name="Chen W."/>
            <person name="Choi C."/>
            <person name="Clum A."/>
            <person name="Dos Santos R.A."/>
            <person name="Damasio A.R."/>
            <person name="Diallinas G."/>
            <person name="Emri T."/>
            <person name="Fekete E."/>
            <person name="Flipphi M."/>
            <person name="Freyberg S."/>
            <person name="Gallo A."/>
            <person name="Gournas C."/>
            <person name="Habgood R."/>
            <person name="Hainaut M."/>
            <person name="Harispe M.L."/>
            <person name="Henrissat B."/>
            <person name="Hilden K.S."/>
            <person name="Hope R."/>
            <person name="Hossain A."/>
            <person name="Karabika E."/>
            <person name="Karaffa L."/>
            <person name="Karanyi Z."/>
            <person name="Krasevec N."/>
            <person name="Kuo A."/>
            <person name="Kusch H."/>
            <person name="LaButti K."/>
            <person name="Lagendijk E.L."/>
            <person name="Lapidus A."/>
            <person name="Levasseur A."/>
            <person name="Lindquist E."/>
            <person name="Lipzen A."/>
            <person name="Logrieco A.F."/>
            <person name="MacCabe A."/>
            <person name="Maekelae M.R."/>
            <person name="Malavazi I."/>
            <person name="Melin P."/>
            <person name="Meyer V."/>
            <person name="Mielnichuk N."/>
            <person name="Miskei M."/>
            <person name="Molnar A.P."/>
            <person name="Mule G."/>
            <person name="Ngan C.Y."/>
            <person name="Orejas M."/>
            <person name="Orosz E."/>
            <person name="Ouedraogo J.P."/>
            <person name="Overkamp K.M."/>
            <person name="Park H.-S."/>
            <person name="Perrone G."/>
            <person name="Piumi F."/>
            <person name="Punt P.J."/>
            <person name="Ram A.F."/>
            <person name="Ramon A."/>
            <person name="Rauscher S."/>
            <person name="Record E."/>
            <person name="Riano-Pachon D.M."/>
            <person name="Robert V."/>
            <person name="Roehrig J."/>
            <person name="Ruller R."/>
            <person name="Salamov A."/>
            <person name="Salih N.S."/>
            <person name="Samson R.A."/>
            <person name="Sandor E."/>
            <person name="Sanguinetti M."/>
            <person name="Schuetze T."/>
            <person name="Sepcic K."/>
            <person name="Shelest E."/>
            <person name="Sherlock G."/>
            <person name="Sophianopoulou V."/>
            <person name="Squina F.M."/>
            <person name="Sun H."/>
            <person name="Susca A."/>
            <person name="Todd R.B."/>
            <person name="Tsang A."/>
            <person name="Unkles S.E."/>
            <person name="van de Wiele N."/>
            <person name="van Rossen-Uffink D."/>
            <person name="Oliveira J.V."/>
            <person name="Vesth T.C."/>
            <person name="Visser J."/>
            <person name="Yu J.-H."/>
            <person name="Zhou M."/>
            <person name="Andersen M.R."/>
            <person name="Archer D.B."/>
            <person name="Baker S.E."/>
            <person name="Benoit I."/>
            <person name="Brakhage A.A."/>
            <person name="Braus G.H."/>
            <person name="Fischer R."/>
            <person name="Frisvad J.C."/>
            <person name="Goldman G.H."/>
            <person name="Houbraken J."/>
            <person name="Oakley B."/>
            <person name="Pocsi I."/>
            <person name="Scazzocchio C."/>
            <person name="Seiboth B."/>
            <person name="vanKuyk P.A."/>
            <person name="Wortman J."/>
            <person name="Dyer P.S."/>
            <person name="Grigoriev I.V."/>
        </authorList>
    </citation>
    <scope>NUCLEOTIDE SEQUENCE [LARGE SCALE GENOMIC DNA]</scope>
    <source>
        <strain evidence="12">ITEM 5010</strain>
    </source>
</reference>
<accession>A0A1R3S0P4</accession>
<name>A0A1R3S0P4_ASPC5</name>
<feature type="transmembrane region" description="Helical" evidence="8">
    <location>
        <begin position="275"/>
        <end position="297"/>
    </location>
</feature>
<dbReference type="VEuPathDB" id="FungiDB:ASPCADRAFT_158212"/>
<feature type="transmembrane region" description="Helical" evidence="8">
    <location>
        <begin position="92"/>
        <end position="108"/>
    </location>
</feature>
<dbReference type="OrthoDB" id="508119at2759"/>
<evidence type="ECO:0000256" key="7">
    <source>
        <dbReference type="RuleBase" id="RU003346"/>
    </source>
</evidence>
<dbReference type="AlphaFoldDB" id="A0A1R3S0P4"/>
<dbReference type="Gene3D" id="1.20.1250.20">
    <property type="entry name" value="MFS general substrate transporter like domains"/>
    <property type="match status" value="1"/>
</dbReference>
<evidence type="ECO:0000313" key="11">
    <source>
        <dbReference type="EMBL" id="OOG00299.1"/>
    </source>
</evidence>
<dbReference type="STRING" id="602072.A0A1R3S0P4"/>
<feature type="transmembrane region" description="Helical" evidence="8">
    <location>
        <begin position="181"/>
        <end position="203"/>
    </location>
</feature>
<dbReference type="PROSITE" id="PS00217">
    <property type="entry name" value="SUGAR_TRANSPORT_2"/>
    <property type="match status" value="1"/>
</dbReference>
<dbReference type="SUPFAM" id="SSF103473">
    <property type="entry name" value="MFS general substrate transporter"/>
    <property type="match status" value="1"/>
</dbReference>
<feature type="domain" description="Major facilitator superfamily (MFS) profile" evidence="10">
    <location>
        <begin position="11"/>
        <end position="480"/>
    </location>
</feature>
<dbReference type="GO" id="GO:0005351">
    <property type="term" value="F:carbohydrate:proton symporter activity"/>
    <property type="evidence" value="ECO:0007669"/>
    <property type="project" value="TreeGrafter"/>
</dbReference>